<dbReference type="InterPro" id="IPR004711">
    <property type="entry name" value="Benzoate_Transporter"/>
</dbReference>
<dbReference type="AlphaFoldDB" id="A0A4Q7T6M7"/>
<feature type="transmembrane region" description="Helical" evidence="1">
    <location>
        <begin position="240"/>
        <end position="271"/>
    </location>
</feature>
<feature type="transmembrane region" description="Helical" evidence="1">
    <location>
        <begin position="87"/>
        <end position="107"/>
    </location>
</feature>
<reference evidence="2 3" key="1">
    <citation type="journal article" date="2015" name="Stand. Genomic Sci.">
        <title>Genomic Encyclopedia of Bacterial and Archaeal Type Strains, Phase III: the genomes of soil and plant-associated and newly described type strains.</title>
        <authorList>
            <person name="Whitman W.B."/>
            <person name="Woyke T."/>
            <person name="Klenk H.P."/>
            <person name="Zhou Y."/>
            <person name="Lilburn T.G."/>
            <person name="Beck B.J."/>
            <person name="De Vos P."/>
            <person name="Vandamme P."/>
            <person name="Eisen J.A."/>
            <person name="Garrity G."/>
            <person name="Hugenholtz P."/>
            <person name="Kyrpides N.C."/>
        </authorList>
    </citation>
    <scope>NUCLEOTIDE SEQUENCE [LARGE SCALE GENOMIC DNA]</scope>
    <source>
        <strain evidence="2 3">AC4r</strain>
    </source>
</reference>
<name>A0A4Q7T6M7_9MICO</name>
<dbReference type="PANTHER" id="PTHR30199:SF0">
    <property type="entry name" value="INNER MEMBRANE PROTEIN YDCO"/>
    <property type="match status" value="1"/>
</dbReference>
<protein>
    <submittedName>
        <fullName evidence="2">Benzoate membrane transport protein</fullName>
    </submittedName>
</protein>
<dbReference type="Pfam" id="PF03594">
    <property type="entry name" value="BenE"/>
    <property type="match status" value="1"/>
</dbReference>
<evidence type="ECO:0000313" key="3">
    <source>
        <dbReference type="Proteomes" id="UP000292408"/>
    </source>
</evidence>
<comment type="caution">
    <text evidence="2">The sequence shown here is derived from an EMBL/GenBank/DDBJ whole genome shotgun (WGS) entry which is preliminary data.</text>
</comment>
<feature type="transmembrane region" description="Helical" evidence="1">
    <location>
        <begin position="202"/>
        <end position="228"/>
    </location>
</feature>
<evidence type="ECO:0000256" key="1">
    <source>
        <dbReference type="SAM" id="Phobius"/>
    </source>
</evidence>
<dbReference type="EMBL" id="SGXT01000020">
    <property type="protein sequence ID" value="RZT55936.1"/>
    <property type="molecule type" value="Genomic_DNA"/>
</dbReference>
<keyword evidence="1" id="KW-1133">Transmembrane helix</keyword>
<sequence>MLQPIIAGVIGALTGFASSFALVIAGLIAVGASPAEAASGLLILCIAQALLAGLLSWRFRLPLSFAWSTPGAAVLVAAQGVTDDYGAAIGAFLVCGVLLTITGLWPALGRAMTRIPMPIAGAMLAGILVPICIAPVTALIEQPVLSAPVIVVWLVLLRFAARWAVPAAMVVAIVGIIITGADAVAEAPLAPVLALPPPAFDAAVIISLGVPLFIVTMAGQNVPGFAVLSTLGYRDVPARAILASSGAATVLAAPFGGFALNLAAITAALMGGPDAHPDPSRRFIAPIAGGVTYIVLGLAAGAATALVTAAPPILIIAVAGLALFSALASGLVAAFEPPETRVVAAVTLLVVASGVVVAGIGSAFWGLVAGSIVMLVTHRRSPRPAASPEKKGEPS</sequence>
<feature type="transmembrane region" description="Helical" evidence="1">
    <location>
        <begin position="64"/>
        <end position="81"/>
    </location>
</feature>
<feature type="transmembrane region" description="Helical" evidence="1">
    <location>
        <begin position="283"/>
        <end position="306"/>
    </location>
</feature>
<dbReference type="NCBIfam" id="TIGR00843">
    <property type="entry name" value="benE"/>
    <property type="match status" value="1"/>
</dbReference>
<feature type="transmembrane region" description="Helical" evidence="1">
    <location>
        <begin position="168"/>
        <end position="190"/>
    </location>
</feature>
<dbReference type="PANTHER" id="PTHR30199">
    <property type="entry name" value="MFS FAMILY TRANSPORTER, PREDICTED SUBSTRATE BENZOATE"/>
    <property type="match status" value="1"/>
</dbReference>
<keyword evidence="1" id="KW-0812">Transmembrane</keyword>
<dbReference type="GO" id="GO:0042925">
    <property type="term" value="F:benzoate transmembrane transporter activity"/>
    <property type="evidence" value="ECO:0007669"/>
    <property type="project" value="InterPro"/>
</dbReference>
<dbReference type="OrthoDB" id="9813854at2"/>
<dbReference type="GO" id="GO:0005886">
    <property type="term" value="C:plasma membrane"/>
    <property type="evidence" value="ECO:0007669"/>
    <property type="project" value="TreeGrafter"/>
</dbReference>
<feature type="transmembrane region" description="Helical" evidence="1">
    <location>
        <begin position="119"/>
        <end position="138"/>
    </location>
</feature>
<feature type="transmembrane region" description="Helical" evidence="1">
    <location>
        <begin position="144"/>
        <end position="161"/>
    </location>
</feature>
<dbReference type="Proteomes" id="UP000292408">
    <property type="component" value="Unassembled WGS sequence"/>
</dbReference>
<feature type="transmembrane region" description="Helical" evidence="1">
    <location>
        <begin position="37"/>
        <end position="57"/>
    </location>
</feature>
<feature type="transmembrane region" description="Helical" evidence="1">
    <location>
        <begin position="7"/>
        <end position="31"/>
    </location>
</feature>
<keyword evidence="1" id="KW-0472">Membrane</keyword>
<gene>
    <name evidence="2" type="ORF">EV140_2604</name>
</gene>
<feature type="transmembrane region" description="Helical" evidence="1">
    <location>
        <begin position="313"/>
        <end position="335"/>
    </location>
</feature>
<feature type="transmembrane region" description="Helical" evidence="1">
    <location>
        <begin position="347"/>
        <end position="376"/>
    </location>
</feature>
<proteinExistence type="predicted"/>
<accession>A0A4Q7T6M7</accession>
<organism evidence="2 3">
    <name type="scientific">Microcella alkaliphila</name>
    <dbReference type="NCBI Taxonomy" id="279828"/>
    <lineage>
        <taxon>Bacteria</taxon>
        <taxon>Bacillati</taxon>
        <taxon>Actinomycetota</taxon>
        <taxon>Actinomycetes</taxon>
        <taxon>Micrococcales</taxon>
        <taxon>Microbacteriaceae</taxon>
        <taxon>Microcella</taxon>
    </lineage>
</organism>
<keyword evidence="3" id="KW-1185">Reference proteome</keyword>
<evidence type="ECO:0000313" key="2">
    <source>
        <dbReference type="EMBL" id="RZT55936.1"/>
    </source>
</evidence>